<dbReference type="PANTHER" id="PTHR43179">
    <property type="entry name" value="RHAMNOSYLTRANSFERASE WBBL"/>
    <property type="match status" value="1"/>
</dbReference>
<proteinExistence type="predicted"/>
<dbReference type="InterPro" id="IPR029044">
    <property type="entry name" value="Nucleotide-diphossugar_trans"/>
</dbReference>
<keyword evidence="3" id="KW-1185">Reference proteome</keyword>
<feature type="domain" description="Glycosyltransferase 2-like" evidence="1">
    <location>
        <begin position="336"/>
        <end position="454"/>
    </location>
</feature>
<dbReference type="Pfam" id="PF00535">
    <property type="entry name" value="Glycos_transf_2"/>
    <property type="match status" value="2"/>
</dbReference>
<dbReference type="PANTHER" id="PTHR43179:SF7">
    <property type="entry name" value="RHAMNOSYLTRANSFERASE WBBL"/>
    <property type="match status" value="1"/>
</dbReference>
<comment type="caution">
    <text evidence="2">The sequence shown here is derived from an EMBL/GenBank/DDBJ whole genome shotgun (WGS) entry which is preliminary data.</text>
</comment>
<evidence type="ECO:0000313" key="2">
    <source>
        <dbReference type="EMBL" id="MDA7417781.1"/>
    </source>
</evidence>
<name>A0AAE3N9T0_9BURK</name>
<reference evidence="2" key="1">
    <citation type="submission" date="2023-01" db="EMBL/GenBank/DDBJ databases">
        <title>Xenophilus mangrovi sp. nov., isolated from soil of Mangrove nature reserve.</title>
        <authorList>
            <person name="Xu S."/>
            <person name="Liu Z."/>
            <person name="Xu Y."/>
        </authorList>
    </citation>
    <scope>NUCLEOTIDE SEQUENCE</scope>
    <source>
        <strain evidence="2">YW8</strain>
    </source>
</reference>
<dbReference type="CDD" id="cd04186">
    <property type="entry name" value="GT_2_like_c"/>
    <property type="match status" value="1"/>
</dbReference>
<feature type="domain" description="Glycosyltransferase 2-like" evidence="1">
    <location>
        <begin position="79"/>
        <end position="188"/>
    </location>
</feature>
<dbReference type="CDD" id="cd04184">
    <property type="entry name" value="GT2_RfbC_Mx_like"/>
    <property type="match status" value="1"/>
</dbReference>
<dbReference type="Proteomes" id="UP001212602">
    <property type="component" value="Unassembled WGS sequence"/>
</dbReference>
<evidence type="ECO:0000259" key="1">
    <source>
        <dbReference type="Pfam" id="PF00535"/>
    </source>
</evidence>
<organism evidence="2 3">
    <name type="scientific">Xenophilus arseniciresistens</name>
    <dbReference type="NCBI Taxonomy" id="1283306"/>
    <lineage>
        <taxon>Bacteria</taxon>
        <taxon>Pseudomonadati</taxon>
        <taxon>Pseudomonadota</taxon>
        <taxon>Betaproteobacteria</taxon>
        <taxon>Burkholderiales</taxon>
        <taxon>Comamonadaceae</taxon>
        <taxon>Xenophilus</taxon>
    </lineage>
</organism>
<dbReference type="Gene3D" id="3.90.550.10">
    <property type="entry name" value="Spore Coat Polysaccharide Biosynthesis Protein SpsA, Chain A"/>
    <property type="match status" value="2"/>
</dbReference>
<accession>A0AAE3N9T0</accession>
<gene>
    <name evidence="2" type="ORF">PGB34_15565</name>
</gene>
<dbReference type="EMBL" id="JAQIPB010000007">
    <property type="protein sequence ID" value="MDA7417781.1"/>
    <property type="molecule type" value="Genomic_DNA"/>
</dbReference>
<dbReference type="RefSeq" id="WP_271429018.1">
    <property type="nucleotide sequence ID" value="NZ_JAQIPB010000007.1"/>
</dbReference>
<protein>
    <submittedName>
        <fullName evidence="2">Glycosyltransferase family 2 protein</fullName>
    </submittedName>
</protein>
<dbReference type="SUPFAM" id="SSF53448">
    <property type="entry name" value="Nucleotide-diphospho-sugar transferases"/>
    <property type="match status" value="2"/>
</dbReference>
<evidence type="ECO:0000313" key="3">
    <source>
        <dbReference type="Proteomes" id="UP001212602"/>
    </source>
</evidence>
<dbReference type="InterPro" id="IPR001173">
    <property type="entry name" value="Glyco_trans_2-like"/>
</dbReference>
<sequence>MSVLRKLLTHGPGLIKRLPQAWRVYRRAGWRGVDWEMRRRTRPQNDYGRWVQTYDMLDDAACQRIRAQVDAMVAPPRISVLMPCYNPDPRWLRAAVASVQAQLYPHWELCIADDASPDPAVREALQQMAAADARIRLVLRERNGHISEASNSALDAVTAPWIALMDHDDLLPADALFEVARCIEAHPQARLIYSDEDKVDDAGVRSDPYFKPDWNPDLFRSHNMFSHLGVLHTGLVREVGGFRKGLEGSQDWDLVLRCVERVEPAQIVHIPRVLYHWRIHAQSTASSMDAKPYAVVAGERALNEHLARTGVRGQAEHVGIGYRVRYALPDVPPKVSIIIPTRNAQALVRQCIHSIERRSSYPDWEILLVDNGSDDPAAVASFAQLAQNNPRIRVLRDDRPFNYSALNNAAAAQAQGQVLALVNNDIEVLSSDWLEEMVSLALQPGVGAVGARLWFPNRTLQHAGVLLGPGGLAAHANRGLPRGLNGYAGRAALLQGFSAVTAACLVVRKALYDQVGGLDEDVFAVAYNDVDFCLRLREAGYRNIWTPYAELIHHESATRGTDVKAQPSERFERERTAMFARWQSLIDHDPAYNPNLRLDAEDMGLAWPPRRPAP</sequence>
<dbReference type="AlphaFoldDB" id="A0AAE3N9T0"/>